<evidence type="ECO:0000313" key="2">
    <source>
        <dbReference type="EMBL" id="SCW21230.1"/>
    </source>
</evidence>
<keyword evidence="3" id="KW-0934">Plastid</keyword>
<reference evidence="3" key="3">
    <citation type="submission" date="2016-10" db="EMBL/GenBank/DDBJ databases">
        <authorList>
            <person name="de Groot N.N."/>
        </authorList>
    </citation>
    <scope>NUCLEOTIDE SEQUENCE</scope>
    <source>
        <strain evidence="3">J.0165</strain>
    </source>
</reference>
<dbReference type="Pfam" id="PF13545">
    <property type="entry name" value="HTH_Crp_2"/>
    <property type="match status" value="1"/>
</dbReference>
<dbReference type="EMBL" id="LT622862">
    <property type="protein sequence ID" value="SCW21230.1"/>
    <property type="molecule type" value="Genomic_DNA"/>
</dbReference>
<dbReference type="InterPro" id="IPR036390">
    <property type="entry name" value="WH_DNA-bd_sf"/>
</dbReference>
<keyword evidence="3" id="KW-0150">Chloroplast</keyword>
<dbReference type="RefSeq" id="YP_009312976.1">
    <property type="nucleotide sequence ID" value="NC_031654.1"/>
</dbReference>
<evidence type="ECO:0000259" key="1">
    <source>
        <dbReference type="PROSITE" id="PS51063"/>
    </source>
</evidence>
<dbReference type="GO" id="GO:0003677">
    <property type="term" value="F:DNA binding"/>
    <property type="evidence" value="ECO:0007669"/>
    <property type="project" value="InterPro"/>
</dbReference>
<geneLocation type="chloroplast" evidence="3"/>
<reference evidence="2" key="1">
    <citation type="submission" date="2016-08" db="EMBL/GenBank/DDBJ databases">
        <authorList>
            <person name="Seilhamer J.J."/>
        </authorList>
    </citation>
    <scope>NUCLEOTIDE SEQUENCE</scope>
    <source>
        <strain evidence="2">J.0165</strain>
    </source>
</reference>
<dbReference type="SUPFAM" id="SSF46785">
    <property type="entry name" value="Winged helix' DNA-binding domain"/>
    <property type="match status" value="1"/>
</dbReference>
<gene>
    <name evidence="3" type="primary">ntcA</name>
    <name evidence="2" type="ORF">BQ776_220</name>
    <name evidence="3" type="ORF">J0165_220</name>
</gene>
<dbReference type="AlphaFoldDB" id="A0A1G4NZI4"/>
<organism evidence="3">
    <name type="scientific">Helminthora furcellata</name>
    <dbReference type="NCBI Taxonomy" id="1884666"/>
    <lineage>
        <taxon>Eukaryota</taxon>
        <taxon>Rhodophyta</taxon>
        <taxon>Florideophyceae</taxon>
        <taxon>Nemaliophycidae</taxon>
        <taxon>Nemaliales</taxon>
        <taxon>Liagoraceae</taxon>
        <taxon>Helminthora</taxon>
    </lineage>
</organism>
<feature type="domain" description="HTH crp-type" evidence="1">
    <location>
        <begin position="114"/>
        <end position="187"/>
    </location>
</feature>
<proteinExistence type="predicted"/>
<dbReference type="EMBL" id="LT622876">
    <property type="protein sequence ID" value="SCW24090.1"/>
    <property type="molecule type" value="Genomic_DNA"/>
</dbReference>
<protein>
    <submittedName>
        <fullName evidence="3">Global nitrogen transcriptional regulator</fullName>
    </submittedName>
</protein>
<sequence>MGPSTYKLEPGDTLMIYPDDNNIYIIIEGILIINKLFSNNEKFSSDIIYKGHIIRDLFQKRNIYNYCNEITPLSTTYIMSISDRSPNLYKEFHKVSYVDTTVSKMSLLSLWTHKNIKHRIIHLLLILYEINGQSYRQSLTIDIKLSYKVVAIITGSTSSTVSSIIQKLQDDNIIIYTNQQIIIKNIFLLNAYTLGIIH</sequence>
<accession>A0A1G4NZI4</accession>
<dbReference type="Gene3D" id="1.10.10.10">
    <property type="entry name" value="Winged helix-like DNA-binding domain superfamily/Winged helix DNA-binding domain"/>
    <property type="match status" value="1"/>
</dbReference>
<reference evidence="3" key="2">
    <citation type="submission" date="2016-10" db="EMBL/GenBank/DDBJ databases">
        <title>Chloroplast genomes as a tool to resolve red algal phylogenies: a case study in the Nemaliales.</title>
        <authorList>
            <person name="Costa J.F."/>
            <person name="Lin S.M."/>
            <person name="Macaya E.C."/>
            <person name="Fernandez-Garcia C."/>
            <person name="Verbruggen H."/>
        </authorList>
    </citation>
    <scope>NUCLEOTIDE SEQUENCE</scope>
    <source>
        <strain evidence="3">J.0165</strain>
    </source>
</reference>
<dbReference type="PROSITE" id="PS51063">
    <property type="entry name" value="HTH_CRP_2"/>
    <property type="match status" value="1"/>
</dbReference>
<evidence type="ECO:0000313" key="3">
    <source>
        <dbReference type="EMBL" id="SCW24090.1"/>
    </source>
</evidence>
<name>A0A1G4NZI4_9FLOR</name>
<dbReference type="InterPro" id="IPR012318">
    <property type="entry name" value="HTH_CRP"/>
</dbReference>
<dbReference type="InterPro" id="IPR036388">
    <property type="entry name" value="WH-like_DNA-bd_sf"/>
</dbReference>
<dbReference type="GO" id="GO:0006355">
    <property type="term" value="P:regulation of DNA-templated transcription"/>
    <property type="evidence" value="ECO:0007669"/>
    <property type="project" value="InterPro"/>
</dbReference>
<dbReference type="GeneID" id="30001535"/>